<proteinExistence type="predicted"/>
<feature type="compositionally biased region" description="Low complexity" evidence="1">
    <location>
        <begin position="249"/>
        <end position="267"/>
    </location>
</feature>
<sequence length="637" mass="69792">MQYSSSSENYSSSLRDTPAKWSGKNDKNYAYKKSSYQYSSSGDNNVSYQGKSPDQNIDQLDALLEDLKQERQITNRDRDLLPTNGTSYRTLERTDPAGTVTRTTRVVKTTKHSGQGGQQPYIDDVETFNPTDYSTLQSTAKYSSLKRDDYQTKEKPYTLAHSPIGGQYESKSKIYESNRTINNNVELLPGTTQTLTSGTTIDKELQDIALSDGILPAPGTKVTTTVRTYTYEIPAGPGSATSTINRSHTLNNSKVNTNTNTNTLSSSYKLHESHNSSQNFSQLSPQPQPQPLPHPHPHVPHTVVYNTESYSTLNKPDRPLLTNQSYEIREHKETTTRGVSPQPRQLPLGTGLPTGTPPGNGSRTVVYNIHKTDNVNTINELPPQQRYPPHSPAHSPNYAQGPHSPPLHPSGPGGVNRYYYKETETSNTVNTIHGAPNGGPYEPGLPQSAPLKQLPPSTVYPQPQNGNGYPPNTSYTYKYSSTTNTNNRRGPGVGPDYGSPSPFPVDGVEYPVGNGNPPQRVDDLMQSFGTTDHVDRGDLETPVRKREIETSVASPNQQHVPSVNKVGKEVYYPPGHDTIVMKREEMHAGSASGGRWAKGSGMYEYESGSKSKTKTKSGGAVVPLCLPLCCAMPCSIM</sequence>
<feature type="compositionally biased region" description="Low complexity" evidence="1">
    <location>
        <begin position="460"/>
        <end position="487"/>
    </location>
</feature>
<feature type="compositionally biased region" description="Low complexity" evidence="1">
    <location>
        <begin position="1"/>
        <end position="13"/>
    </location>
</feature>
<evidence type="ECO:0000256" key="1">
    <source>
        <dbReference type="SAM" id="MobiDB-lite"/>
    </source>
</evidence>
<feature type="region of interest" description="Disordered" evidence="1">
    <location>
        <begin position="378"/>
        <end position="502"/>
    </location>
</feature>
<name>A0AAU9G828_DROMD</name>
<dbReference type="AlphaFoldDB" id="A0AAU9G828"/>
<protein>
    <submittedName>
        <fullName evidence="2">Uncharacterized protein</fullName>
    </submittedName>
</protein>
<feature type="compositionally biased region" description="Low complexity" evidence="1">
    <location>
        <begin position="31"/>
        <end position="41"/>
    </location>
</feature>
<dbReference type="PANTHER" id="PTHR41156:SF1">
    <property type="entry name" value="ZASP-LIKE MOTIF DOMAIN-CONTAINING PROTEIN"/>
    <property type="match status" value="1"/>
</dbReference>
<feature type="region of interest" description="Disordered" evidence="1">
    <location>
        <begin position="239"/>
        <end position="302"/>
    </location>
</feature>
<evidence type="ECO:0000313" key="3">
    <source>
        <dbReference type="Proteomes" id="UP001500889"/>
    </source>
</evidence>
<feature type="compositionally biased region" description="Polar residues" evidence="1">
    <location>
        <begin position="42"/>
        <end position="54"/>
    </location>
</feature>
<organism evidence="2 3">
    <name type="scientific">Drosophila madeirensis</name>
    <name type="common">Fruit fly</name>
    <dbReference type="NCBI Taxonomy" id="30013"/>
    <lineage>
        <taxon>Eukaryota</taxon>
        <taxon>Metazoa</taxon>
        <taxon>Ecdysozoa</taxon>
        <taxon>Arthropoda</taxon>
        <taxon>Hexapoda</taxon>
        <taxon>Insecta</taxon>
        <taxon>Pterygota</taxon>
        <taxon>Neoptera</taxon>
        <taxon>Endopterygota</taxon>
        <taxon>Diptera</taxon>
        <taxon>Brachycera</taxon>
        <taxon>Muscomorpha</taxon>
        <taxon>Ephydroidea</taxon>
        <taxon>Drosophilidae</taxon>
        <taxon>Drosophila</taxon>
        <taxon>Sophophora</taxon>
    </lineage>
</organism>
<dbReference type="Proteomes" id="UP001500889">
    <property type="component" value="Chromosome E"/>
</dbReference>
<reference evidence="2 3" key="1">
    <citation type="submission" date="2024-02" db="EMBL/GenBank/DDBJ databases">
        <title>A chromosome-level genome assembly of Drosophila madeirensis, a fruit fly species endemic to Madeira island.</title>
        <authorList>
            <person name="Tomihara K."/>
            <person name="Llopart A."/>
            <person name="Yamamoto D."/>
        </authorList>
    </citation>
    <scope>NUCLEOTIDE SEQUENCE [LARGE SCALE GENOMIC DNA]</scope>
    <source>
        <strain evidence="2 3">RF1</strain>
    </source>
</reference>
<gene>
    <name evidence="2" type="ORF">DMAD_03551</name>
</gene>
<keyword evidence="3" id="KW-1185">Reference proteome</keyword>
<feature type="region of interest" description="Disordered" evidence="1">
    <location>
        <begin position="1"/>
        <end position="54"/>
    </location>
</feature>
<feature type="compositionally biased region" description="Low complexity" evidence="1">
    <location>
        <begin position="346"/>
        <end position="359"/>
    </location>
</feature>
<dbReference type="PANTHER" id="PTHR41156">
    <property type="entry name" value="AGAP006184-PA"/>
    <property type="match status" value="1"/>
</dbReference>
<feature type="compositionally biased region" description="Polar residues" evidence="1">
    <location>
        <begin position="239"/>
        <end position="248"/>
    </location>
</feature>
<accession>A0AAU9G828</accession>
<feature type="region of interest" description="Disordered" evidence="1">
    <location>
        <begin position="330"/>
        <end position="365"/>
    </location>
</feature>
<dbReference type="EMBL" id="AP029267">
    <property type="protein sequence ID" value="BFG04637.1"/>
    <property type="molecule type" value="Genomic_DNA"/>
</dbReference>
<evidence type="ECO:0000313" key="2">
    <source>
        <dbReference type="EMBL" id="BFG04637.1"/>
    </source>
</evidence>